<accession>A0A4Q9MN85</accession>
<keyword evidence="1" id="KW-1133">Transmembrane helix</keyword>
<gene>
    <name evidence="2" type="ORF">BD311DRAFT_616942</name>
</gene>
<dbReference type="AlphaFoldDB" id="A0A4Q9MN85"/>
<organism evidence="2">
    <name type="scientific">Dichomitus squalens</name>
    <dbReference type="NCBI Taxonomy" id="114155"/>
    <lineage>
        <taxon>Eukaryota</taxon>
        <taxon>Fungi</taxon>
        <taxon>Dikarya</taxon>
        <taxon>Basidiomycota</taxon>
        <taxon>Agaricomycotina</taxon>
        <taxon>Agaricomycetes</taxon>
        <taxon>Polyporales</taxon>
        <taxon>Polyporaceae</taxon>
        <taxon>Dichomitus</taxon>
    </lineage>
</organism>
<proteinExistence type="predicted"/>
<dbReference type="Proteomes" id="UP000292957">
    <property type="component" value="Unassembled WGS sequence"/>
</dbReference>
<keyword evidence="1" id="KW-0812">Transmembrane</keyword>
<dbReference type="EMBL" id="ML143415">
    <property type="protein sequence ID" value="TBU29154.1"/>
    <property type="molecule type" value="Genomic_DNA"/>
</dbReference>
<evidence type="ECO:0000313" key="2">
    <source>
        <dbReference type="EMBL" id="TBU29154.1"/>
    </source>
</evidence>
<name>A0A4Q9MN85_9APHY</name>
<keyword evidence="1" id="KW-0472">Membrane</keyword>
<evidence type="ECO:0000256" key="1">
    <source>
        <dbReference type="SAM" id="Phobius"/>
    </source>
</evidence>
<sequence length="68" mass="7221">MSDPILKTPTAPSLIAFAAAFRIFSPVFVASRIRRPIHVGTGNSATYQETGEGIYATPMLTPGVPDES</sequence>
<reference evidence="2" key="1">
    <citation type="submission" date="2019-01" db="EMBL/GenBank/DDBJ databases">
        <title>Draft genome sequences of three monokaryotic isolates of the white-rot basidiomycete fungus Dichomitus squalens.</title>
        <authorList>
            <consortium name="DOE Joint Genome Institute"/>
            <person name="Lopez S.C."/>
            <person name="Andreopoulos B."/>
            <person name="Pangilinan J."/>
            <person name="Lipzen A."/>
            <person name="Riley R."/>
            <person name="Ahrendt S."/>
            <person name="Ng V."/>
            <person name="Barry K."/>
            <person name="Daum C."/>
            <person name="Grigoriev I.V."/>
            <person name="Hilden K.S."/>
            <person name="Makela M.R."/>
            <person name="de Vries R.P."/>
        </authorList>
    </citation>
    <scope>NUCLEOTIDE SEQUENCE [LARGE SCALE GENOMIC DNA]</scope>
    <source>
        <strain evidence="2">OM18370.1</strain>
    </source>
</reference>
<protein>
    <submittedName>
        <fullName evidence="2">Uncharacterized protein</fullName>
    </submittedName>
</protein>
<feature type="non-terminal residue" evidence="2">
    <location>
        <position position="68"/>
    </location>
</feature>
<feature type="transmembrane region" description="Helical" evidence="1">
    <location>
        <begin position="12"/>
        <end position="30"/>
    </location>
</feature>